<dbReference type="AlphaFoldDB" id="A0AAN6Z495"/>
<dbReference type="InterPro" id="IPR007568">
    <property type="entry name" value="RTA1"/>
</dbReference>
<keyword evidence="3 5" id="KW-1133">Transmembrane helix</keyword>
<accession>A0AAN6Z495</accession>
<dbReference type="GeneID" id="87831386"/>
<comment type="subcellular location">
    <subcellularLocation>
        <location evidence="1">Membrane</location>
        <topology evidence="1">Multi-pass membrane protein</topology>
    </subcellularLocation>
</comment>
<dbReference type="PANTHER" id="PTHR31465">
    <property type="entry name" value="PROTEIN RTA1-RELATED"/>
    <property type="match status" value="1"/>
</dbReference>
<comment type="caution">
    <text evidence="6">The sequence shown here is derived from an EMBL/GenBank/DDBJ whole genome shotgun (WGS) entry which is preliminary data.</text>
</comment>
<feature type="transmembrane region" description="Helical" evidence="5">
    <location>
        <begin position="84"/>
        <end position="109"/>
    </location>
</feature>
<keyword evidence="2 5" id="KW-0812">Transmembrane</keyword>
<evidence type="ECO:0000256" key="3">
    <source>
        <dbReference type="ARBA" id="ARBA00022989"/>
    </source>
</evidence>
<dbReference type="Pfam" id="PF04479">
    <property type="entry name" value="RTA1"/>
    <property type="match status" value="1"/>
</dbReference>
<reference evidence="6" key="2">
    <citation type="submission" date="2023-05" db="EMBL/GenBank/DDBJ databases">
        <authorList>
            <consortium name="Lawrence Berkeley National Laboratory"/>
            <person name="Steindorff A."/>
            <person name="Hensen N."/>
            <person name="Bonometti L."/>
            <person name="Westerberg I."/>
            <person name="Brannstrom I.O."/>
            <person name="Guillou S."/>
            <person name="Cros-Aarteil S."/>
            <person name="Calhoun S."/>
            <person name="Haridas S."/>
            <person name="Kuo A."/>
            <person name="Mondo S."/>
            <person name="Pangilinan J."/>
            <person name="Riley R."/>
            <person name="Labutti K."/>
            <person name="Andreopoulos B."/>
            <person name="Lipzen A."/>
            <person name="Chen C."/>
            <person name="Yanf M."/>
            <person name="Daum C."/>
            <person name="Ng V."/>
            <person name="Clum A."/>
            <person name="Ohm R."/>
            <person name="Martin F."/>
            <person name="Silar P."/>
            <person name="Natvig D."/>
            <person name="Lalanne C."/>
            <person name="Gautier V."/>
            <person name="Ament-Velasquez S.L."/>
            <person name="Kruys A."/>
            <person name="Hutchinson M.I."/>
            <person name="Powell A.J."/>
            <person name="Barry K."/>
            <person name="Miller A.N."/>
            <person name="Grigoriev I.V."/>
            <person name="Debuchy R."/>
            <person name="Gladieux P."/>
            <person name="Thoren M.H."/>
            <person name="Johannesson H."/>
        </authorList>
    </citation>
    <scope>NUCLEOTIDE SEQUENCE</scope>
    <source>
        <strain evidence="6">CBS 731.68</strain>
    </source>
</reference>
<feature type="transmembrane region" description="Helical" evidence="5">
    <location>
        <begin position="43"/>
        <end position="63"/>
    </location>
</feature>
<sequence length="225" mass="24925">MTSLTSHRASCGLRRTSWSSAPPGCTLDICAVEISVYGYRPSLAANITFISMYTIAPVIQAYLRIRWKQWWYVSLMMYYNPFSFAAFVIQIICVTTEPVYYFAAIYITLAHGAQLFYYIFIPCDILSLVLQAAGGALSTTRADSNQVSVNFALAGLAFPVFTSGTMTAMIVTPGKAVRLRLFFGFKALAIIPTLARCAYRLAELHEGYQGKLIRDEALFIGLEGV</sequence>
<evidence type="ECO:0000313" key="7">
    <source>
        <dbReference type="Proteomes" id="UP001302602"/>
    </source>
</evidence>
<dbReference type="Proteomes" id="UP001302602">
    <property type="component" value="Unassembled WGS sequence"/>
</dbReference>
<keyword evidence="7" id="KW-1185">Reference proteome</keyword>
<feature type="transmembrane region" description="Helical" evidence="5">
    <location>
        <begin position="149"/>
        <end position="171"/>
    </location>
</feature>
<proteinExistence type="predicted"/>
<evidence type="ECO:0000313" key="6">
    <source>
        <dbReference type="EMBL" id="KAK4124298.1"/>
    </source>
</evidence>
<dbReference type="GO" id="GO:0000324">
    <property type="term" value="C:fungal-type vacuole"/>
    <property type="evidence" value="ECO:0007669"/>
    <property type="project" value="TreeGrafter"/>
</dbReference>
<dbReference type="RefSeq" id="XP_062648069.1">
    <property type="nucleotide sequence ID" value="XM_062794617.1"/>
</dbReference>
<dbReference type="PANTHER" id="PTHR31465:SF9">
    <property type="entry name" value="SPHINGOID LONG-CHAIN BASE TRANSPORTER RSB1"/>
    <property type="match status" value="1"/>
</dbReference>
<evidence type="ECO:0000256" key="5">
    <source>
        <dbReference type="SAM" id="Phobius"/>
    </source>
</evidence>
<reference evidence="6" key="1">
    <citation type="journal article" date="2023" name="Mol. Phylogenet. Evol.">
        <title>Genome-scale phylogeny and comparative genomics of the fungal order Sordariales.</title>
        <authorList>
            <person name="Hensen N."/>
            <person name="Bonometti L."/>
            <person name="Westerberg I."/>
            <person name="Brannstrom I.O."/>
            <person name="Guillou S."/>
            <person name="Cros-Aarteil S."/>
            <person name="Calhoun S."/>
            <person name="Haridas S."/>
            <person name="Kuo A."/>
            <person name="Mondo S."/>
            <person name="Pangilinan J."/>
            <person name="Riley R."/>
            <person name="LaButti K."/>
            <person name="Andreopoulos B."/>
            <person name="Lipzen A."/>
            <person name="Chen C."/>
            <person name="Yan M."/>
            <person name="Daum C."/>
            <person name="Ng V."/>
            <person name="Clum A."/>
            <person name="Steindorff A."/>
            <person name="Ohm R.A."/>
            <person name="Martin F."/>
            <person name="Silar P."/>
            <person name="Natvig D.O."/>
            <person name="Lalanne C."/>
            <person name="Gautier V."/>
            <person name="Ament-Velasquez S.L."/>
            <person name="Kruys A."/>
            <person name="Hutchinson M.I."/>
            <person name="Powell A.J."/>
            <person name="Barry K."/>
            <person name="Miller A.N."/>
            <person name="Grigoriev I.V."/>
            <person name="Debuchy R."/>
            <person name="Gladieux P."/>
            <person name="Hiltunen Thoren M."/>
            <person name="Johannesson H."/>
        </authorList>
    </citation>
    <scope>NUCLEOTIDE SEQUENCE</scope>
    <source>
        <strain evidence="6">CBS 731.68</strain>
    </source>
</reference>
<evidence type="ECO:0000256" key="2">
    <source>
        <dbReference type="ARBA" id="ARBA00022692"/>
    </source>
</evidence>
<protein>
    <submittedName>
        <fullName evidence="6">Uncharacterized protein</fullName>
    </submittedName>
</protein>
<keyword evidence="4 5" id="KW-0472">Membrane</keyword>
<feature type="transmembrane region" description="Helical" evidence="5">
    <location>
        <begin position="115"/>
        <end position="137"/>
    </location>
</feature>
<dbReference type="GO" id="GO:0005886">
    <property type="term" value="C:plasma membrane"/>
    <property type="evidence" value="ECO:0007669"/>
    <property type="project" value="TreeGrafter"/>
</dbReference>
<gene>
    <name evidence="6" type="ORF">N657DRAFT_655585</name>
</gene>
<name>A0AAN6Z495_9PEZI</name>
<evidence type="ECO:0000256" key="4">
    <source>
        <dbReference type="ARBA" id="ARBA00023136"/>
    </source>
</evidence>
<dbReference type="EMBL" id="MU853227">
    <property type="protein sequence ID" value="KAK4124298.1"/>
    <property type="molecule type" value="Genomic_DNA"/>
</dbReference>
<evidence type="ECO:0000256" key="1">
    <source>
        <dbReference type="ARBA" id="ARBA00004141"/>
    </source>
</evidence>
<organism evidence="6 7">
    <name type="scientific">Parathielavia appendiculata</name>
    <dbReference type="NCBI Taxonomy" id="2587402"/>
    <lineage>
        <taxon>Eukaryota</taxon>
        <taxon>Fungi</taxon>
        <taxon>Dikarya</taxon>
        <taxon>Ascomycota</taxon>
        <taxon>Pezizomycotina</taxon>
        <taxon>Sordariomycetes</taxon>
        <taxon>Sordariomycetidae</taxon>
        <taxon>Sordariales</taxon>
        <taxon>Chaetomiaceae</taxon>
        <taxon>Parathielavia</taxon>
    </lineage>
</organism>